<evidence type="ECO:0008006" key="3">
    <source>
        <dbReference type="Google" id="ProtNLM"/>
    </source>
</evidence>
<dbReference type="Proteomes" id="UP000823894">
    <property type="component" value="Unassembled WGS sequence"/>
</dbReference>
<protein>
    <recommendedName>
        <fullName evidence="3">DUF5348 domain-containing protein</fullName>
    </recommendedName>
</protein>
<name>A0A9D2NTH8_9FIRM</name>
<organism evidence="1 2">
    <name type="scientific">Candidatus Mediterraneibacter faecigallinarum</name>
    <dbReference type="NCBI Taxonomy" id="2838669"/>
    <lineage>
        <taxon>Bacteria</taxon>
        <taxon>Bacillati</taxon>
        <taxon>Bacillota</taxon>
        <taxon>Clostridia</taxon>
        <taxon>Lachnospirales</taxon>
        <taxon>Lachnospiraceae</taxon>
        <taxon>Mediterraneibacter</taxon>
    </lineage>
</organism>
<sequence length="74" mass="8463">MITGTLNAKSGTEMYITDDKKLQNISVRSGQYLYLSVHDCWIPVVIRFSPEIGDWIFQNLENINVNGQKVMIKS</sequence>
<gene>
    <name evidence="1" type="ORF">H9757_03805</name>
</gene>
<accession>A0A9D2NTH8</accession>
<proteinExistence type="predicted"/>
<comment type="caution">
    <text evidence="1">The sequence shown here is derived from an EMBL/GenBank/DDBJ whole genome shotgun (WGS) entry which is preliminary data.</text>
</comment>
<evidence type="ECO:0000313" key="2">
    <source>
        <dbReference type="Proteomes" id="UP000823894"/>
    </source>
</evidence>
<reference evidence="1" key="2">
    <citation type="submission" date="2021-04" db="EMBL/GenBank/DDBJ databases">
        <authorList>
            <person name="Gilroy R."/>
        </authorList>
    </citation>
    <scope>NUCLEOTIDE SEQUENCE</scope>
    <source>
        <strain evidence="1">ChiGjej1B1-1692</strain>
    </source>
</reference>
<reference evidence="1" key="1">
    <citation type="journal article" date="2021" name="PeerJ">
        <title>Extensive microbial diversity within the chicken gut microbiome revealed by metagenomics and culture.</title>
        <authorList>
            <person name="Gilroy R."/>
            <person name="Ravi A."/>
            <person name="Getino M."/>
            <person name="Pursley I."/>
            <person name="Horton D.L."/>
            <person name="Alikhan N.F."/>
            <person name="Baker D."/>
            <person name="Gharbi K."/>
            <person name="Hall N."/>
            <person name="Watson M."/>
            <person name="Adriaenssens E.M."/>
            <person name="Foster-Nyarko E."/>
            <person name="Jarju S."/>
            <person name="Secka A."/>
            <person name="Antonio M."/>
            <person name="Oren A."/>
            <person name="Chaudhuri R.R."/>
            <person name="La Ragione R."/>
            <person name="Hildebrand F."/>
            <person name="Pallen M.J."/>
        </authorList>
    </citation>
    <scope>NUCLEOTIDE SEQUENCE</scope>
    <source>
        <strain evidence="1">ChiGjej1B1-1692</strain>
    </source>
</reference>
<dbReference type="EMBL" id="DWWK01000047">
    <property type="protein sequence ID" value="HJC38177.1"/>
    <property type="molecule type" value="Genomic_DNA"/>
</dbReference>
<evidence type="ECO:0000313" key="1">
    <source>
        <dbReference type="EMBL" id="HJC38177.1"/>
    </source>
</evidence>
<dbReference type="AlphaFoldDB" id="A0A9D2NTH8"/>